<feature type="transmembrane region" description="Helical" evidence="2">
    <location>
        <begin position="93"/>
        <end position="115"/>
    </location>
</feature>
<feature type="region of interest" description="Disordered" evidence="1">
    <location>
        <begin position="161"/>
        <end position="234"/>
    </location>
</feature>
<dbReference type="EMBL" id="JACMSC010000020">
    <property type="protein sequence ID" value="KAG6472797.1"/>
    <property type="molecule type" value="Genomic_DNA"/>
</dbReference>
<dbReference type="InterPro" id="IPR003029">
    <property type="entry name" value="S1_domain"/>
</dbReference>
<dbReference type="GO" id="GO:0003676">
    <property type="term" value="F:nucleic acid binding"/>
    <property type="evidence" value="ECO:0007669"/>
    <property type="project" value="InterPro"/>
</dbReference>
<dbReference type="PANTHER" id="PTHR47600">
    <property type="entry name" value="NUCLEIC ACID-BINDING, OB-FOLD-LIKE PROTEIN"/>
    <property type="match status" value="1"/>
</dbReference>
<dbReference type="InterPro" id="IPR012340">
    <property type="entry name" value="NA-bd_OB-fold"/>
</dbReference>
<dbReference type="SMART" id="SM00316">
    <property type="entry name" value="S1"/>
    <property type="match status" value="2"/>
</dbReference>
<dbReference type="PANTHER" id="PTHR47600:SF1">
    <property type="entry name" value="NUCLEIC ACID-BINDING, OB-FOLD-LIKE PROTEIN"/>
    <property type="match status" value="1"/>
</dbReference>
<keyword evidence="2" id="KW-0812">Transmembrane</keyword>
<name>A0A8J5CCU4_ZINOF</name>
<dbReference type="Pfam" id="PF00575">
    <property type="entry name" value="S1"/>
    <property type="match status" value="1"/>
</dbReference>
<accession>A0A8J5CCU4</accession>
<dbReference type="PROSITE" id="PS50126">
    <property type="entry name" value="S1"/>
    <property type="match status" value="1"/>
</dbReference>
<proteinExistence type="predicted"/>
<keyword evidence="2" id="KW-1133">Transmembrane helix</keyword>
<keyword evidence="2" id="KW-0472">Membrane</keyword>
<protein>
    <recommendedName>
        <fullName evidence="3">S1 motif domain-containing protein</fullName>
    </recommendedName>
</protein>
<sequence>MEAFNAFSVRLSGVGGGGSVLPFRFPSRTKRVSGRYGHAPVLCCASPKDRPELNKWDMMELKFGRLLGEDPKLTLAKILVAREPLTLAFSERLYLPVTAFSIGVQTLGLFVLLMYPLSIMARKLDPNVSYLDVEKSFYKNKGKMSDYALNIPSDVILEELQPPKKPDTSYQKNPQNVKDSNINLSRPTISRRPKTMKSSKGSIQVQTQPNHNRGKTDDRSEPPNISLRKPTVTQDDDFEINSKFKIEPNVFLKMRKTSSEDISNMSLLRKPEVVKPNFESTQQKVSAGDSFQTSLDEVRGFDSDTEISNKGEMLSDDLNAISTVTSSDELQLIKLGLPVENNKDEENLYGNHDAKSIFPKLDDGGVVTGSQPPNQSASKVSVASSTSRQASLLGKPQRLDTSTEGMLPLYRGEKVALQLDEHVFTSGTETVISADQEESDWKRAEYLLHSGEKAEVELISCSSRGFVVSFGSLLGFLPYRHLGAKWKFLAFESWLRKKGVDPSLYRQNLSIVGSFDVSNKNLELEEPTSQESYKKTEVSTSQEKFEELLEAYNLEKTKFLSSFIGQRLKGSVILADRKSRKIMFSGRPKEKEELVEKKRSLMNPFLVFFLLVDETEPLDTAARLNIGDVVKCQIKKITFFGIFVEVEGVPALVHQSEISWDATLDPSSYYKVGQMVEAKVHQLDYTLERIFLSLRDIMPDPLMEALESVIGDGTALGGKLEATQADVEWADVDLLIEELQKIEGISSVSKGRFFKSLGLAPTFQVYMASMFRNKYKLLARFENKIQEIIVESSLDKEQMKTVILTCTSKVN</sequence>
<dbReference type="AlphaFoldDB" id="A0A8J5CCU4"/>
<feature type="compositionally biased region" description="Low complexity" evidence="1">
    <location>
        <begin position="376"/>
        <end position="387"/>
    </location>
</feature>
<feature type="compositionally biased region" description="Polar residues" evidence="1">
    <location>
        <begin position="198"/>
        <end position="211"/>
    </location>
</feature>
<organism evidence="4 5">
    <name type="scientific">Zingiber officinale</name>
    <name type="common">Ginger</name>
    <name type="synonym">Amomum zingiber</name>
    <dbReference type="NCBI Taxonomy" id="94328"/>
    <lineage>
        <taxon>Eukaryota</taxon>
        <taxon>Viridiplantae</taxon>
        <taxon>Streptophyta</taxon>
        <taxon>Embryophyta</taxon>
        <taxon>Tracheophyta</taxon>
        <taxon>Spermatophyta</taxon>
        <taxon>Magnoliopsida</taxon>
        <taxon>Liliopsida</taxon>
        <taxon>Zingiberales</taxon>
        <taxon>Zingiberaceae</taxon>
        <taxon>Zingiber</taxon>
    </lineage>
</organism>
<dbReference type="Proteomes" id="UP000734854">
    <property type="component" value="Unassembled WGS sequence"/>
</dbReference>
<dbReference type="Gene3D" id="2.40.50.140">
    <property type="entry name" value="Nucleic acid-binding proteins"/>
    <property type="match status" value="1"/>
</dbReference>
<evidence type="ECO:0000313" key="4">
    <source>
        <dbReference type="EMBL" id="KAG6472797.1"/>
    </source>
</evidence>
<evidence type="ECO:0000259" key="3">
    <source>
        <dbReference type="PROSITE" id="PS50126"/>
    </source>
</evidence>
<keyword evidence="5" id="KW-1185">Reference proteome</keyword>
<evidence type="ECO:0000313" key="5">
    <source>
        <dbReference type="Proteomes" id="UP000734854"/>
    </source>
</evidence>
<evidence type="ECO:0000256" key="2">
    <source>
        <dbReference type="SAM" id="Phobius"/>
    </source>
</evidence>
<feature type="region of interest" description="Disordered" evidence="1">
    <location>
        <begin position="360"/>
        <end position="400"/>
    </location>
</feature>
<gene>
    <name evidence="4" type="ORF">ZIOFF_070275</name>
</gene>
<feature type="domain" description="S1 motif" evidence="3">
    <location>
        <begin position="627"/>
        <end position="695"/>
    </location>
</feature>
<comment type="caution">
    <text evidence="4">The sequence shown here is derived from an EMBL/GenBank/DDBJ whole genome shotgun (WGS) entry which is preliminary data.</text>
</comment>
<feature type="compositionally biased region" description="Polar residues" evidence="1">
    <location>
        <begin position="168"/>
        <end position="188"/>
    </location>
</feature>
<evidence type="ECO:0000256" key="1">
    <source>
        <dbReference type="SAM" id="MobiDB-lite"/>
    </source>
</evidence>
<reference evidence="4 5" key="1">
    <citation type="submission" date="2020-08" db="EMBL/GenBank/DDBJ databases">
        <title>Plant Genome Project.</title>
        <authorList>
            <person name="Zhang R.-G."/>
        </authorList>
    </citation>
    <scope>NUCLEOTIDE SEQUENCE [LARGE SCALE GENOMIC DNA]</scope>
    <source>
        <tissue evidence="4">Rhizome</tissue>
    </source>
</reference>
<dbReference type="SUPFAM" id="SSF50249">
    <property type="entry name" value="Nucleic acid-binding proteins"/>
    <property type="match status" value="1"/>
</dbReference>